<protein>
    <submittedName>
        <fullName evidence="2">Uncharacterized protein</fullName>
    </submittedName>
</protein>
<dbReference type="PANTHER" id="PTHR26312">
    <property type="entry name" value="TETRATRICOPEPTIDE REPEAT PROTEIN 5"/>
    <property type="match status" value="1"/>
</dbReference>
<comment type="caution">
    <text evidence="2">The sequence shown here is derived from an EMBL/GenBank/DDBJ whole genome shotgun (WGS) entry which is preliminary data.</text>
</comment>
<proteinExistence type="predicted"/>
<name>A0AAP0CLS4_9ASTR</name>
<dbReference type="SUPFAM" id="SSF48452">
    <property type="entry name" value="TPR-like"/>
    <property type="match status" value="1"/>
</dbReference>
<feature type="compositionally biased region" description="Polar residues" evidence="1">
    <location>
        <begin position="341"/>
        <end position="352"/>
    </location>
</feature>
<keyword evidence="3" id="KW-1185">Reference proteome</keyword>
<dbReference type="EMBL" id="JBCNJP010000025">
    <property type="protein sequence ID" value="KAK9055688.1"/>
    <property type="molecule type" value="Genomic_DNA"/>
</dbReference>
<dbReference type="AlphaFoldDB" id="A0AAP0CLS4"/>
<dbReference type="Gene3D" id="1.25.40.10">
    <property type="entry name" value="Tetratricopeptide repeat domain"/>
    <property type="match status" value="1"/>
</dbReference>
<dbReference type="SMART" id="SM00386">
    <property type="entry name" value="HAT"/>
    <property type="match status" value="3"/>
</dbReference>
<organism evidence="2 3">
    <name type="scientific">Deinandra increscens subsp. villosa</name>
    <dbReference type="NCBI Taxonomy" id="3103831"/>
    <lineage>
        <taxon>Eukaryota</taxon>
        <taxon>Viridiplantae</taxon>
        <taxon>Streptophyta</taxon>
        <taxon>Embryophyta</taxon>
        <taxon>Tracheophyta</taxon>
        <taxon>Spermatophyta</taxon>
        <taxon>Magnoliopsida</taxon>
        <taxon>eudicotyledons</taxon>
        <taxon>Gunneridae</taxon>
        <taxon>Pentapetalae</taxon>
        <taxon>asterids</taxon>
        <taxon>campanulids</taxon>
        <taxon>Asterales</taxon>
        <taxon>Asteraceae</taxon>
        <taxon>Asteroideae</taxon>
        <taxon>Heliantheae alliance</taxon>
        <taxon>Madieae</taxon>
        <taxon>Madiinae</taxon>
        <taxon>Deinandra</taxon>
    </lineage>
</organism>
<accession>A0AAP0CLS4</accession>
<evidence type="ECO:0000313" key="3">
    <source>
        <dbReference type="Proteomes" id="UP001408789"/>
    </source>
</evidence>
<gene>
    <name evidence="2" type="ORF">SSX86_026773</name>
</gene>
<evidence type="ECO:0000256" key="1">
    <source>
        <dbReference type="SAM" id="MobiDB-lite"/>
    </source>
</evidence>
<reference evidence="2 3" key="1">
    <citation type="submission" date="2024-04" db="EMBL/GenBank/DDBJ databases">
        <title>The reference genome of an endangered Asteraceae, Deinandra increscens subsp. villosa, native to the Central Coast of California.</title>
        <authorList>
            <person name="Guilliams M."/>
            <person name="Hasenstab-Lehman K."/>
            <person name="Meyer R."/>
            <person name="Mcevoy S."/>
        </authorList>
    </citation>
    <scope>NUCLEOTIDE SEQUENCE [LARGE SCALE GENOMIC DNA]</scope>
    <source>
        <tissue evidence="2">Leaf</tissue>
    </source>
</reference>
<dbReference type="InterPro" id="IPR003107">
    <property type="entry name" value="HAT"/>
</dbReference>
<sequence length="362" mass="39481">MMIRSSSTPILGSLLPETPNNHHHDVTLLHPYKSYSSPIHNKLSFHQTPSSPGSHHFTTLSCNSSPISPSFAGNNGGGIRRVQSEGNLESLMTSAGNDADDSDFSFFNPPKKLSSRLHHTCPLETIPSFSYQNSRFRSSDEEDDDDIDEGFGGFNVENCKVLRVNNKEMGFGDLGVKDHDDGIIGETGSQMYLAKGLGIDAGFGCGSGGGGRNLSHVGGEGAAGGGGGGGDVEEEHYRKMVNECPGNALLLRNYAQFLYQSKHDLEGAEEYYSRAILVDPNDGEILSQYAKLLWELHRDRERATTYFERAIQAASEDSHVHAAYASFLWETEEDEEEEEQQGYNSNIPTLFNNGKMASAATS</sequence>
<dbReference type="Proteomes" id="UP001408789">
    <property type="component" value="Unassembled WGS sequence"/>
</dbReference>
<dbReference type="InterPro" id="IPR011990">
    <property type="entry name" value="TPR-like_helical_dom_sf"/>
</dbReference>
<dbReference type="GO" id="GO:0006396">
    <property type="term" value="P:RNA processing"/>
    <property type="evidence" value="ECO:0007669"/>
    <property type="project" value="InterPro"/>
</dbReference>
<evidence type="ECO:0000313" key="2">
    <source>
        <dbReference type="EMBL" id="KAK9055688.1"/>
    </source>
</evidence>
<dbReference type="PANTHER" id="PTHR26312:SF225">
    <property type="entry name" value="TPR REPEAT PROTEIN"/>
    <property type="match status" value="1"/>
</dbReference>
<feature type="region of interest" description="Disordered" evidence="1">
    <location>
        <begin position="333"/>
        <end position="362"/>
    </location>
</feature>